<dbReference type="Proteomes" id="UP000745577">
    <property type="component" value="Unassembled WGS sequence"/>
</dbReference>
<proteinExistence type="inferred from homology"/>
<dbReference type="InterPro" id="IPR014780">
    <property type="entry name" value="tRNA_psdUridine_synth_TruB"/>
</dbReference>
<dbReference type="Pfam" id="PF01509">
    <property type="entry name" value="TruB_N"/>
    <property type="match status" value="1"/>
</dbReference>
<dbReference type="Gene3D" id="3.30.2350.10">
    <property type="entry name" value="Pseudouridine synthase"/>
    <property type="match status" value="1"/>
</dbReference>
<dbReference type="PANTHER" id="PTHR13767:SF2">
    <property type="entry name" value="PSEUDOURIDYLATE SYNTHASE TRUB1"/>
    <property type="match status" value="1"/>
</dbReference>
<dbReference type="InterPro" id="IPR002501">
    <property type="entry name" value="PsdUridine_synth_N"/>
</dbReference>
<dbReference type="GO" id="GO:0006400">
    <property type="term" value="P:tRNA modification"/>
    <property type="evidence" value="ECO:0007669"/>
    <property type="project" value="TreeGrafter"/>
</dbReference>
<evidence type="ECO:0000256" key="1">
    <source>
        <dbReference type="ARBA" id="ARBA00000385"/>
    </source>
</evidence>
<keyword evidence="5" id="KW-0413">Isomerase</keyword>
<dbReference type="EMBL" id="JAGQLL010000045">
    <property type="protein sequence ID" value="MCA9380289.1"/>
    <property type="molecule type" value="Genomic_DNA"/>
</dbReference>
<dbReference type="GO" id="GO:0003723">
    <property type="term" value="F:RNA binding"/>
    <property type="evidence" value="ECO:0007669"/>
    <property type="project" value="InterPro"/>
</dbReference>
<evidence type="ECO:0000313" key="8">
    <source>
        <dbReference type="Proteomes" id="UP000745577"/>
    </source>
</evidence>
<dbReference type="GO" id="GO:1990481">
    <property type="term" value="P:mRNA pseudouridine synthesis"/>
    <property type="evidence" value="ECO:0007669"/>
    <property type="project" value="TreeGrafter"/>
</dbReference>
<accession>A0A955I9D9</accession>
<protein>
    <recommendedName>
        <fullName evidence="3">tRNA pseudouridine(55) synthase</fullName>
        <ecNumber evidence="3">5.4.99.25</ecNumber>
    </recommendedName>
</protein>
<evidence type="ECO:0000256" key="5">
    <source>
        <dbReference type="ARBA" id="ARBA00023235"/>
    </source>
</evidence>
<comment type="similarity">
    <text evidence="2">Belongs to the pseudouridine synthase TruB family. Type 1 subfamily.</text>
</comment>
<comment type="catalytic activity">
    <reaction evidence="1">
        <text>uridine(55) in tRNA = pseudouridine(55) in tRNA</text>
        <dbReference type="Rhea" id="RHEA:42532"/>
        <dbReference type="Rhea" id="RHEA-COMP:10101"/>
        <dbReference type="Rhea" id="RHEA-COMP:10102"/>
        <dbReference type="ChEBI" id="CHEBI:65314"/>
        <dbReference type="ChEBI" id="CHEBI:65315"/>
        <dbReference type="EC" id="5.4.99.25"/>
    </reaction>
</comment>
<reference evidence="7" key="2">
    <citation type="journal article" date="2021" name="Microbiome">
        <title>Successional dynamics and alternative stable states in a saline activated sludge microbial community over 9 years.</title>
        <authorList>
            <person name="Wang Y."/>
            <person name="Ye J."/>
            <person name="Ju F."/>
            <person name="Liu L."/>
            <person name="Boyd J.A."/>
            <person name="Deng Y."/>
            <person name="Parks D.H."/>
            <person name="Jiang X."/>
            <person name="Yin X."/>
            <person name="Woodcroft B.J."/>
            <person name="Tyson G.W."/>
            <person name="Hugenholtz P."/>
            <person name="Polz M.F."/>
            <person name="Zhang T."/>
        </authorList>
    </citation>
    <scope>NUCLEOTIDE SEQUENCE</scope>
    <source>
        <strain evidence="7">HKST-UBA15</strain>
    </source>
</reference>
<dbReference type="InterPro" id="IPR020103">
    <property type="entry name" value="PsdUridine_synth_cat_dom_sf"/>
</dbReference>
<gene>
    <name evidence="7" type="ORF">KC675_03880</name>
</gene>
<dbReference type="GO" id="GO:0160148">
    <property type="term" value="F:tRNA pseudouridine(55) synthase activity"/>
    <property type="evidence" value="ECO:0007669"/>
    <property type="project" value="UniProtKB-EC"/>
</dbReference>
<keyword evidence="4" id="KW-0819">tRNA processing</keyword>
<dbReference type="SUPFAM" id="SSF55120">
    <property type="entry name" value="Pseudouridine synthase"/>
    <property type="match status" value="1"/>
</dbReference>
<feature type="domain" description="Pseudouridine synthase II N-terminal" evidence="6">
    <location>
        <begin position="40"/>
        <end position="182"/>
    </location>
</feature>
<evidence type="ECO:0000256" key="3">
    <source>
        <dbReference type="ARBA" id="ARBA00012787"/>
    </source>
</evidence>
<name>A0A955I9D9_9BACT</name>
<evidence type="ECO:0000313" key="7">
    <source>
        <dbReference type="EMBL" id="MCA9380289.1"/>
    </source>
</evidence>
<comment type="caution">
    <text evidence="7">The sequence shown here is derived from an EMBL/GenBank/DDBJ whole genome shotgun (WGS) entry which is preliminary data.</text>
</comment>
<sequence length="280" mass="31719">MSNDYKINIVHRDEYGRPSGIVALNKPKDITSHDLVNALRNKLNTKKVGHAGALDVFADGVMIYLIGKATKLSDKLMHLDKEYTTQIIFGVATSTQDPEGEITEVKTGYDLNDMGDINSVLLSFRGEYDQYVSLYSSVKVDGKKLRVIMRDNNYDKHIEIDDNNRKNIVFTPKAESKNLKQFTLKLPSKKVKIFDIELLEKGEIGVTEMGEFKKKLASFPKSQKFPYIKIRVNSSKGTYIRQLAEDIGEKFNMPAMLINLTRTRVGNTTLNDCITLEEVN</sequence>
<evidence type="ECO:0000256" key="4">
    <source>
        <dbReference type="ARBA" id="ARBA00022694"/>
    </source>
</evidence>
<reference evidence="7" key="1">
    <citation type="submission" date="2020-04" db="EMBL/GenBank/DDBJ databases">
        <authorList>
            <person name="Zhang T."/>
        </authorList>
    </citation>
    <scope>NUCLEOTIDE SEQUENCE</scope>
    <source>
        <strain evidence="7">HKST-UBA15</strain>
    </source>
</reference>
<dbReference type="PANTHER" id="PTHR13767">
    <property type="entry name" value="TRNA-PSEUDOURIDINE SYNTHASE"/>
    <property type="match status" value="1"/>
</dbReference>
<dbReference type="AlphaFoldDB" id="A0A955I9D9"/>
<dbReference type="EC" id="5.4.99.25" evidence="3"/>
<evidence type="ECO:0000259" key="6">
    <source>
        <dbReference type="Pfam" id="PF01509"/>
    </source>
</evidence>
<evidence type="ECO:0000256" key="2">
    <source>
        <dbReference type="ARBA" id="ARBA00005642"/>
    </source>
</evidence>
<organism evidence="7 8">
    <name type="scientific">Candidatus Dojkabacteria bacterium</name>
    <dbReference type="NCBI Taxonomy" id="2099670"/>
    <lineage>
        <taxon>Bacteria</taxon>
        <taxon>Candidatus Dojkabacteria</taxon>
    </lineage>
</organism>